<keyword evidence="2" id="KW-0520">NAD</keyword>
<dbReference type="GO" id="GO:0017150">
    <property type="term" value="F:tRNA dihydrouridine synthase activity"/>
    <property type="evidence" value="ECO:0007669"/>
    <property type="project" value="TreeGrafter"/>
</dbReference>
<organism evidence="3">
    <name type="scientific">Arundo donax</name>
    <name type="common">Giant reed</name>
    <name type="synonym">Donax arundinaceus</name>
    <dbReference type="NCBI Taxonomy" id="35708"/>
    <lineage>
        <taxon>Eukaryota</taxon>
        <taxon>Viridiplantae</taxon>
        <taxon>Streptophyta</taxon>
        <taxon>Embryophyta</taxon>
        <taxon>Tracheophyta</taxon>
        <taxon>Spermatophyta</taxon>
        <taxon>Magnoliopsida</taxon>
        <taxon>Liliopsida</taxon>
        <taxon>Poales</taxon>
        <taxon>Poaceae</taxon>
        <taxon>PACMAD clade</taxon>
        <taxon>Arundinoideae</taxon>
        <taxon>Arundineae</taxon>
        <taxon>Arundo</taxon>
    </lineage>
</organism>
<evidence type="ECO:0000313" key="3">
    <source>
        <dbReference type="EMBL" id="JAE22332.1"/>
    </source>
</evidence>
<dbReference type="PANTHER" id="PTHR11082:SF5">
    <property type="entry name" value="TRNA-DIHYDROURIDINE(16_17) SYNTHASE [NAD(P)(+)]-LIKE"/>
    <property type="match status" value="1"/>
</dbReference>
<reference evidence="3" key="1">
    <citation type="submission" date="2014-09" db="EMBL/GenBank/DDBJ databases">
        <authorList>
            <person name="Magalhaes I.L.F."/>
            <person name="Oliveira U."/>
            <person name="Santos F.R."/>
            <person name="Vidigal T.H.D.A."/>
            <person name="Brescovit A.D."/>
            <person name="Santos A.J."/>
        </authorList>
    </citation>
    <scope>NUCLEOTIDE SEQUENCE</scope>
    <source>
        <tissue evidence="3">Shoot tissue taken approximately 20 cm above the soil surface</tissue>
    </source>
</reference>
<proteinExistence type="predicted"/>
<name>A0A0A9GCV1_ARUDO</name>
<dbReference type="AlphaFoldDB" id="A0A0A9GCV1"/>
<accession>A0A0A9GCV1</accession>
<reference evidence="3" key="2">
    <citation type="journal article" date="2015" name="Data Brief">
        <title>Shoot transcriptome of the giant reed, Arundo donax.</title>
        <authorList>
            <person name="Barrero R.A."/>
            <person name="Guerrero F.D."/>
            <person name="Moolhuijzen P."/>
            <person name="Goolsby J.A."/>
            <person name="Tidwell J."/>
            <person name="Bellgard S.E."/>
            <person name="Bellgard M.I."/>
        </authorList>
    </citation>
    <scope>NUCLEOTIDE SEQUENCE</scope>
    <source>
        <tissue evidence="3">Shoot tissue taken approximately 20 cm above the soil surface</tissue>
    </source>
</reference>
<dbReference type="EMBL" id="GBRH01175564">
    <property type="protein sequence ID" value="JAE22332.1"/>
    <property type="molecule type" value="Transcribed_RNA"/>
</dbReference>
<evidence type="ECO:0000256" key="2">
    <source>
        <dbReference type="ARBA" id="ARBA00023027"/>
    </source>
</evidence>
<dbReference type="PANTHER" id="PTHR11082">
    <property type="entry name" value="TRNA-DIHYDROURIDINE SYNTHASE"/>
    <property type="match status" value="1"/>
</dbReference>
<sequence>MLRLMPQPWRKFERVPSVLPPPVSGEERVERAWAHWRWLASPRLVVAPMADNSELLFCMLCRLYGADAAYAPSRPCSTPASSPRTRGTGPWSSPITTCKVIDSLTQIQLASRRHHYWIRV</sequence>
<keyword evidence="1" id="KW-0521">NADP</keyword>
<evidence type="ECO:0008006" key="4">
    <source>
        <dbReference type="Google" id="ProtNLM"/>
    </source>
</evidence>
<protein>
    <recommendedName>
        <fullName evidence="4">DUS-like FMN-binding domain-containing protein</fullName>
    </recommendedName>
</protein>
<evidence type="ECO:0000256" key="1">
    <source>
        <dbReference type="ARBA" id="ARBA00022857"/>
    </source>
</evidence>